<comment type="caution">
    <text evidence="1">The sequence shown here is derived from an EMBL/GenBank/DDBJ whole genome shotgun (WGS) entry which is preliminary data.</text>
</comment>
<gene>
    <name evidence="1" type="ORF">A1Q2_05714</name>
</gene>
<accession>K1V7L6</accession>
<dbReference type="EMBL" id="AMBO01000353">
    <property type="protein sequence ID" value="EKC99994.1"/>
    <property type="molecule type" value="Genomic_DNA"/>
</dbReference>
<keyword evidence="2" id="KW-1185">Reference proteome</keyword>
<protein>
    <submittedName>
        <fullName evidence="1">Uncharacterized protein</fullName>
    </submittedName>
</protein>
<proteinExistence type="predicted"/>
<dbReference type="AlphaFoldDB" id="K1V7L6"/>
<dbReference type="InParanoid" id="K1V7L6"/>
<name>K1V7L6_TRIAC</name>
<dbReference type="Proteomes" id="UP000006757">
    <property type="component" value="Unassembled WGS sequence"/>
</dbReference>
<reference evidence="1 2" key="1">
    <citation type="journal article" date="2012" name="Eukaryot. Cell">
        <title>Genome sequence of the Trichosporon asahii environmental strain CBS 8904.</title>
        <authorList>
            <person name="Yang R.Y."/>
            <person name="Li H.T."/>
            <person name="Zhu H."/>
            <person name="Zhou G.P."/>
            <person name="Wang M."/>
            <person name="Wang L."/>
        </authorList>
    </citation>
    <scope>NUCLEOTIDE SEQUENCE [LARGE SCALE GENOMIC DNA]</scope>
    <source>
        <strain evidence="1 2">CBS 8904</strain>
    </source>
</reference>
<sequence>MRLVQEQYCPNCGTRSVVESNIKVYRRTTPSCACSTTLVVSDTLFNVPETLPAHLDLQEVMLRTPEPTPWYPWGSNTFRRSRRAEASLASLPLTPKPFALDVPDAALPDLMAFHARYTDDPDWASSRLNLELVTMLFPFAHNAHEGHSDSLMVTESGAQWQGKSIGSHRLLTATSPPTALDPASCILSVVEGVVRPHTRASLLALRIVSTYPLPIELAPLHLYPHLWQAQAAWDFVQGSVTKTA</sequence>
<dbReference type="HOGENOM" id="CLU_1116418_0_0_1"/>
<organism evidence="1 2">
    <name type="scientific">Trichosporon asahii var. asahii (strain CBS 8904)</name>
    <name type="common">Yeast</name>
    <dbReference type="NCBI Taxonomy" id="1220162"/>
    <lineage>
        <taxon>Eukaryota</taxon>
        <taxon>Fungi</taxon>
        <taxon>Dikarya</taxon>
        <taxon>Basidiomycota</taxon>
        <taxon>Agaricomycotina</taxon>
        <taxon>Tremellomycetes</taxon>
        <taxon>Trichosporonales</taxon>
        <taxon>Trichosporonaceae</taxon>
        <taxon>Trichosporon</taxon>
    </lineage>
</organism>
<evidence type="ECO:0000313" key="2">
    <source>
        <dbReference type="Proteomes" id="UP000006757"/>
    </source>
</evidence>
<evidence type="ECO:0000313" key="1">
    <source>
        <dbReference type="EMBL" id="EKC99994.1"/>
    </source>
</evidence>